<dbReference type="PANTHER" id="PTHR43496:SF1">
    <property type="entry name" value="POLYGALACTURONAN_RHAMNOGALACTURONAN TRANSPORT SYSTEM PERMEASE PROTEIN YTEP"/>
    <property type="match status" value="1"/>
</dbReference>
<feature type="transmembrane region" description="Helical" evidence="6">
    <location>
        <begin position="280"/>
        <end position="298"/>
    </location>
</feature>
<evidence type="ECO:0000313" key="9">
    <source>
        <dbReference type="Proteomes" id="UP000007523"/>
    </source>
</evidence>
<protein>
    <submittedName>
        <fullName evidence="8">LplB2</fullName>
    </submittedName>
</protein>
<dbReference type="Pfam" id="PF00528">
    <property type="entry name" value="BPD_transp_1"/>
    <property type="match status" value="1"/>
</dbReference>
<evidence type="ECO:0000256" key="3">
    <source>
        <dbReference type="ARBA" id="ARBA00022692"/>
    </source>
</evidence>
<comment type="similarity">
    <text evidence="6">Belongs to the binding-protein-dependent transport system permease family.</text>
</comment>
<evidence type="ECO:0000256" key="6">
    <source>
        <dbReference type="RuleBase" id="RU363032"/>
    </source>
</evidence>
<evidence type="ECO:0000256" key="5">
    <source>
        <dbReference type="ARBA" id="ARBA00023136"/>
    </source>
</evidence>
<keyword evidence="4 6" id="KW-1133">Transmembrane helix</keyword>
<dbReference type="InterPro" id="IPR035906">
    <property type="entry name" value="MetI-like_sf"/>
</dbReference>
<feature type="transmembrane region" description="Helical" evidence="6">
    <location>
        <begin position="150"/>
        <end position="171"/>
    </location>
</feature>
<accession>H6NN34</accession>
<sequence>MEERPKSSPVKNLSLRCSAPFAENDINPQTNGFQVPAHGTEAHCKRIPNPKESETMEHTGVQKKAKAVTKVSADGSVLRRLQRDKWLYVLLLPGLLYFLIFKYVPMWGVLLAFKNYQPFLGFWESEWVGFEHFRQFFANPDFGRLMRNTLLLSLYNLIFFFPAPIVLALLLNEVRVSVYKRAIQTLVYVPHFMSLVIVASITYVFLTTEGGIINLLLEKFTGQKIDFLSSPDWFRPMIILQTIWKECGWGTIIFLAALAGVDAEQYEAAIVDGASRWRQLWHITLPSIQSTIVILLILRLGDVLDNGFEQIYLMSNALNRDVADVFDTYVYMMGITQGAFSYSTAVGLFKSVIGVTLVLSSNYLAKRFGQSGIY</sequence>
<dbReference type="AlphaFoldDB" id="H6NN34"/>
<comment type="subcellular location">
    <subcellularLocation>
        <location evidence="6">Cell membrane</location>
        <topology evidence="6">Multi-pass membrane protein</topology>
    </subcellularLocation>
    <subcellularLocation>
        <location evidence="1">Membrane</location>
        <topology evidence="1">Multi-pass membrane protein</topology>
    </subcellularLocation>
</comment>
<feature type="domain" description="ABC transmembrane type-1" evidence="7">
    <location>
        <begin position="146"/>
        <end position="361"/>
    </location>
</feature>
<evidence type="ECO:0000256" key="1">
    <source>
        <dbReference type="ARBA" id="ARBA00004141"/>
    </source>
</evidence>
<keyword evidence="2 6" id="KW-0813">Transport</keyword>
<dbReference type="Gene3D" id="1.10.3720.10">
    <property type="entry name" value="MetI-like"/>
    <property type="match status" value="1"/>
</dbReference>
<dbReference type="InterPro" id="IPR000515">
    <property type="entry name" value="MetI-like"/>
</dbReference>
<feature type="transmembrane region" description="Helical" evidence="6">
    <location>
        <begin position="237"/>
        <end position="259"/>
    </location>
</feature>
<dbReference type="CDD" id="cd06261">
    <property type="entry name" value="TM_PBP2"/>
    <property type="match status" value="1"/>
</dbReference>
<dbReference type="HOGENOM" id="CLU_016047_0_1_9"/>
<dbReference type="PROSITE" id="PS50928">
    <property type="entry name" value="ABC_TM1"/>
    <property type="match status" value="1"/>
</dbReference>
<dbReference type="Proteomes" id="UP000007523">
    <property type="component" value="Chromosome"/>
</dbReference>
<evidence type="ECO:0000256" key="4">
    <source>
        <dbReference type="ARBA" id="ARBA00022989"/>
    </source>
</evidence>
<organism evidence="8 9">
    <name type="scientific">Paenibacillus mucilaginosus 3016</name>
    <dbReference type="NCBI Taxonomy" id="1116391"/>
    <lineage>
        <taxon>Bacteria</taxon>
        <taxon>Bacillati</taxon>
        <taxon>Bacillota</taxon>
        <taxon>Bacilli</taxon>
        <taxon>Bacillales</taxon>
        <taxon>Paenibacillaceae</taxon>
        <taxon>Paenibacillus</taxon>
    </lineage>
</organism>
<feature type="transmembrane region" description="Helical" evidence="6">
    <location>
        <begin position="192"/>
        <end position="217"/>
    </location>
</feature>
<dbReference type="SUPFAM" id="SSF161098">
    <property type="entry name" value="MetI-like"/>
    <property type="match status" value="1"/>
</dbReference>
<dbReference type="EMBL" id="CP003235">
    <property type="protein sequence ID" value="AFC31710.1"/>
    <property type="molecule type" value="Genomic_DNA"/>
</dbReference>
<evidence type="ECO:0000259" key="7">
    <source>
        <dbReference type="PROSITE" id="PS50928"/>
    </source>
</evidence>
<dbReference type="GO" id="GO:0055085">
    <property type="term" value="P:transmembrane transport"/>
    <property type="evidence" value="ECO:0007669"/>
    <property type="project" value="InterPro"/>
</dbReference>
<keyword evidence="3 6" id="KW-0812">Transmembrane</keyword>
<keyword evidence="5 6" id="KW-0472">Membrane</keyword>
<evidence type="ECO:0000256" key="2">
    <source>
        <dbReference type="ARBA" id="ARBA00022448"/>
    </source>
</evidence>
<reference evidence="8 9" key="1">
    <citation type="journal article" date="2012" name="J. Bacteriol.">
        <title>Complete Genome Sequence of Paenibacillus mucilaginosus 3016, a Bacterium Functional as Microbial Fertilizer.</title>
        <authorList>
            <person name="Ma M."/>
            <person name="Wang Z."/>
            <person name="Li L."/>
            <person name="Jiang X."/>
            <person name="Guan D."/>
            <person name="Cao F."/>
            <person name="Chen H."/>
            <person name="Wang X."/>
            <person name="Shen D."/>
            <person name="Du B."/>
            <person name="Li J."/>
        </authorList>
    </citation>
    <scope>NUCLEOTIDE SEQUENCE [LARGE SCALE GENOMIC DNA]</scope>
    <source>
        <strain evidence="8 9">3016</strain>
    </source>
</reference>
<proteinExistence type="inferred from homology"/>
<evidence type="ECO:0000313" key="8">
    <source>
        <dbReference type="EMBL" id="AFC31710.1"/>
    </source>
</evidence>
<gene>
    <name evidence="8" type="ORF">PM3016_4978</name>
</gene>
<feature type="transmembrane region" description="Helical" evidence="6">
    <location>
        <begin position="339"/>
        <end position="359"/>
    </location>
</feature>
<dbReference type="PANTHER" id="PTHR43496">
    <property type="entry name" value="PROTEIN LPLB"/>
    <property type="match status" value="1"/>
</dbReference>
<dbReference type="STRING" id="1116391.PM3016_4978"/>
<dbReference type="GO" id="GO:0005886">
    <property type="term" value="C:plasma membrane"/>
    <property type="evidence" value="ECO:0007669"/>
    <property type="project" value="UniProtKB-SubCell"/>
</dbReference>
<dbReference type="KEGG" id="pmq:PM3016_4978"/>
<keyword evidence="9" id="KW-1185">Reference proteome</keyword>
<feature type="transmembrane region" description="Helical" evidence="6">
    <location>
        <begin position="86"/>
        <end position="113"/>
    </location>
</feature>
<name>H6NN34_9BACL</name>